<gene>
    <name evidence="3" type="ORF">Vgi01_13720</name>
</gene>
<dbReference type="InterPro" id="IPR043763">
    <property type="entry name" value="DUF5709"/>
</dbReference>
<feature type="compositionally biased region" description="Gly residues" evidence="1">
    <location>
        <begin position="15"/>
        <end position="24"/>
    </location>
</feature>
<feature type="compositionally biased region" description="Basic and acidic residues" evidence="1">
    <location>
        <begin position="203"/>
        <end position="214"/>
    </location>
</feature>
<comment type="caution">
    <text evidence="3">The sequence shown here is derived from an EMBL/GenBank/DDBJ whole genome shotgun (WGS) entry which is preliminary data.</text>
</comment>
<accession>A0ABQ4IA56</accession>
<protein>
    <recommendedName>
        <fullName evidence="2">DUF5709 domain-containing protein</fullName>
    </recommendedName>
</protein>
<dbReference type="Pfam" id="PF18970">
    <property type="entry name" value="DUF5709"/>
    <property type="match status" value="1"/>
</dbReference>
<evidence type="ECO:0000256" key="1">
    <source>
        <dbReference type="SAM" id="MobiDB-lite"/>
    </source>
</evidence>
<name>A0ABQ4IA56_9ACTN</name>
<dbReference type="Proteomes" id="UP000647860">
    <property type="component" value="Unassembled WGS sequence"/>
</dbReference>
<proteinExistence type="predicted"/>
<evidence type="ECO:0000259" key="2">
    <source>
        <dbReference type="Pfam" id="PF18970"/>
    </source>
</evidence>
<feature type="compositionally biased region" description="Acidic residues" evidence="1">
    <location>
        <begin position="38"/>
        <end position="53"/>
    </location>
</feature>
<sequence length="214" mass="21758">MTASASPIGTDDAGYGTGAAGSGAGMREDEYPTPLSDPEADGLPDTADDDSTAGDDVLTGREADGPAPAQLPGDRVPVAVDEFGTTADEQLDGESLDYKLSREQFELPVDDPLAAPVDPDIAAEADSREQAAQAQLDADVMDPGPTSDPKSQVSLYDHGQLGAGDATVGRLVQPDEGTHTDQEADAIAYDAGSAGGGASAEELAVHETRPPHSV</sequence>
<evidence type="ECO:0000313" key="3">
    <source>
        <dbReference type="EMBL" id="GIJ14688.1"/>
    </source>
</evidence>
<dbReference type="EMBL" id="BOPA01000011">
    <property type="protein sequence ID" value="GIJ14688.1"/>
    <property type="molecule type" value="Genomic_DNA"/>
</dbReference>
<feature type="compositionally biased region" description="Low complexity" evidence="1">
    <location>
        <begin position="110"/>
        <end position="122"/>
    </location>
</feature>
<keyword evidence="4" id="KW-1185">Reference proteome</keyword>
<organism evidence="3 4">
    <name type="scientific">Micromonospora gifhornensis</name>
    <dbReference type="NCBI Taxonomy" id="84594"/>
    <lineage>
        <taxon>Bacteria</taxon>
        <taxon>Bacillati</taxon>
        <taxon>Actinomycetota</taxon>
        <taxon>Actinomycetes</taxon>
        <taxon>Micromonosporales</taxon>
        <taxon>Micromonosporaceae</taxon>
        <taxon>Micromonospora</taxon>
    </lineage>
</organism>
<feature type="domain" description="DUF5709" evidence="2">
    <location>
        <begin position="163"/>
        <end position="207"/>
    </location>
</feature>
<reference evidence="3 4" key="1">
    <citation type="submission" date="2021-01" db="EMBL/GenBank/DDBJ databases">
        <title>Whole genome shotgun sequence of Verrucosispora gifhornensis NBRC 16317.</title>
        <authorList>
            <person name="Komaki H."/>
            <person name="Tamura T."/>
        </authorList>
    </citation>
    <scope>NUCLEOTIDE SEQUENCE [LARGE SCALE GENOMIC DNA]</scope>
    <source>
        <strain evidence="3 4">NBRC 16317</strain>
    </source>
</reference>
<evidence type="ECO:0000313" key="4">
    <source>
        <dbReference type="Proteomes" id="UP000647860"/>
    </source>
</evidence>
<feature type="region of interest" description="Disordered" evidence="1">
    <location>
        <begin position="1"/>
        <end position="93"/>
    </location>
</feature>
<feature type="region of interest" description="Disordered" evidence="1">
    <location>
        <begin position="108"/>
        <end position="214"/>
    </location>
</feature>